<accession>A0A8J3RD54</accession>
<evidence type="ECO:0000313" key="8">
    <source>
        <dbReference type="Proteomes" id="UP000616724"/>
    </source>
</evidence>
<comment type="caution">
    <text evidence="7">The sequence shown here is derived from an EMBL/GenBank/DDBJ whole genome shotgun (WGS) entry which is preliminary data.</text>
</comment>
<dbReference type="GO" id="GO:0016787">
    <property type="term" value="F:hydrolase activity"/>
    <property type="evidence" value="ECO:0007669"/>
    <property type="project" value="UniProtKB-KW"/>
</dbReference>
<keyword evidence="3" id="KW-0378">Hydrolase</keyword>
<dbReference type="Proteomes" id="UP000616724">
    <property type="component" value="Unassembled WGS sequence"/>
</dbReference>
<feature type="chain" id="PRO_5035297287" description="AB hydrolase-1 domain-containing protein" evidence="5">
    <location>
        <begin position="28"/>
        <end position="508"/>
    </location>
</feature>
<dbReference type="Pfam" id="PF00561">
    <property type="entry name" value="Abhydrolase_1"/>
    <property type="match status" value="1"/>
</dbReference>
<dbReference type="PANTHER" id="PTHR43248:SF29">
    <property type="entry name" value="TRIPEPTIDYL AMINOPEPTIDASE"/>
    <property type="match status" value="1"/>
</dbReference>
<organism evidence="7 8">
    <name type="scientific">Planobispora longispora</name>
    <dbReference type="NCBI Taxonomy" id="28887"/>
    <lineage>
        <taxon>Bacteria</taxon>
        <taxon>Bacillati</taxon>
        <taxon>Actinomycetota</taxon>
        <taxon>Actinomycetes</taxon>
        <taxon>Streptosporangiales</taxon>
        <taxon>Streptosporangiaceae</taxon>
        <taxon>Planobispora</taxon>
    </lineage>
</organism>
<evidence type="ECO:0000256" key="1">
    <source>
        <dbReference type="ARBA" id="ARBA00010088"/>
    </source>
</evidence>
<evidence type="ECO:0000256" key="4">
    <source>
        <dbReference type="SAM" id="MobiDB-lite"/>
    </source>
</evidence>
<comment type="similarity">
    <text evidence="1">Belongs to the peptidase S33 family.</text>
</comment>
<proteinExistence type="inferred from homology"/>
<sequence length="508" mass="54109">MSPRAIRATLTAVATLAALAVGAPATAAAGPSPPGAEAPRPSLTWGPCPPAEQPAHVRQQCADLSAPLDYRRPHGRRITIKLSRIPAADPARRLGTLVHLAGGPGESGLNWPSEQYRDGAPDLRDRYDLVGFDIRGLGHSTPVTCGLAAADPGLRYPDPGGSIDAVIDYSRRTAATCLRTGGDLIRHLSTANAARDLDRIRAALGEGTISLYGISYGTYLGAVYATLFPHRTGRVVLDSAVDPHRVWYDFIRLGGRGVAERLPDLTAWVAARHDAYGFGRTPAEVRQRYRSLTAGLDADPVEHSGVRIDGNMLRQMTLGALKTAEAHGFPQIAAAWAYLAALAQGRAAAAATPPVPAPAPAPPEDNRIALETAVHCNDAVWPRDTRFYAEAVRADRRRHPDDAGRSANIRPCAFWPAPIEPPVRVTGHGPRNILVVQNRRDPATPWIAGLGMRNAFGRRAALLTVDAGGHGVVGYNECATGIVLRYLVRDGRAPLPIDQRCPAAGSAR</sequence>
<evidence type="ECO:0000256" key="2">
    <source>
        <dbReference type="ARBA" id="ARBA00022729"/>
    </source>
</evidence>
<gene>
    <name evidence="7" type="ORF">Plo01_03750</name>
</gene>
<dbReference type="InterPro" id="IPR000073">
    <property type="entry name" value="AB_hydrolase_1"/>
</dbReference>
<protein>
    <recommendedName>
        <fullName evidence="6">AB hydrolase-1 domain-containing protein</fullName>
    </recommendedName>
</protein>
<dbReference type="PANTHER" id="PTHR43248">
    <property type="entry name" value="2-SUCCINYL-6-HYDROXY-2,4-CYCLOHEXADIENE-1-CARBOXYLATE SYNTHASE"/>
    <property type="match status" value="1"/>
</dbReference>
<feature type="signal peptide" evidence="5">
    <location>
        <begin position="1"/>
        <end position="27"/>
    </location>
</feature>
<reference evidence="7 8" key="1">
    <citation type="submission" date="2021-01" db="EMBL/GenBank/DDBJ databases">
        <title>Whole genome shotgun sequence of Planobispora longispora NBRC 13918.</title>
        <authorList>
            <person name="Komaki H."/>
            <person name="Tamura T."/>
        </authorList>
    </citation>
    <scope>NUCLEOTIDE SEQUENCE [LARGE SCALE GENOMIC DNA]</scope>
    <source>
        <strain evidence="7 8">NBRC 13918</strain>
    </source>
</reference>
<keyword evidence="8" id="KW-1185">Reference proteome</keyword>
<dbReference type="SUPFAM" id="SSF53474">
    <property type="entry name" value="alpha/beta-Hydrolases"/>
    <property type="match status" value="1"/>
</dbReference>
<dbReference type="InterPro" id="IPR029058">
    <property type="entry name" value="AB_hydrolase_fold"/>
</dbReference>
<dbReference type="Gene3D" id="3.40.50.1820">
    <property type="entry name" value="alpha/beta hydrolase"/>
    <property type="match status" value="1"/>
</dbReference>
<evidence type="ECO:0000256" key="5">
    <source>
        <dbReference type="SAM" id="SignalP"/>
    </source>
</evidence>
<feature type="domain" description="AB hydrolase-1" evidence="6">
    <location>
        <begin position="97"/>
        <end position="471"/>
    </location>
</feature>
<dbReference type="InterPro" id="IPR051601">
    <property type="entry name" value="Serine_prot/Carboxylest_S33"/>
</dbReference>
<evidence type="ECO:0000256" key="3">
    <source>
        <dbReference type="ARBA" id="ARBA00022801"/>
    </source>
</evidence>
<dbReference type="AlphaFoldDB" id="A0A8J3RD54"/>
<evidence type="ECO:0000313" key="7">
    <source>
        <dbReference type="EMBL" id="GIH73946.1"/>
    </source>
</evidence>
<dbReference type="RefSeq" id="WP_203888696.1">
    <property type="nucleotide sequence ID" value="NZ_BOOH01000003.1"/>
</dbReference>
<feature type="region of interest" description="Disordered" evidence="4">
    <location>
        <begin position="25"/>
        <end position="54"/>
    </location>
</feature>
<dbReference type="EMBL" id="BOOH01000003">
    <property type="protein sequence ID" value="GIH73946.1"/>
    <property type="molecule type" value="Genomic_DNA"/>
</dbReference>
<name>A0A8J3RD54_9ACTN</name>
<keyword evidence="2 5" id="KW-0732">Signal</keyword>
<evidence type="ECO:0000259" key="6">
    <source>
        <dbReference type="Pfam" id="PF00561"/>
    </source>
</evidence>